<dbReference type="PANTHER" id="PTHR10554:SF3">
    <property type="entry name" value="GAMMA-2-SYNTROPHIN"/>
    <property type="match status" value="1"/>
</dbReference>
<protein>
    <submittedName>
        <fullName evidence="5">Syntrophin, gamma 2</fullName>
    </submittedName>
</protein>
<dbReference type="STRING" id="8005.ENSEEEP00000019448"/>
<reference evidence="5" key="4">
    <citation type="submission" date="2025-08" db="UniProtKB">
        <authorList>
            <consortium name="Ensembl"/>
        </authorList>
    </citation>
    <scope>IDENTIFICATION</scope>
</reference>
<reference evidence="6" key="1">
    <citation type="journal article" date="2014" name="Science">
        <title>Nonhuman genetics. Genomic basis for the convergent evolution of electric organs.</title>
        <authorList>
            <person name="Gallant J.R."/>
            <person name="Traeger L.L."/>
            <person name="Volkening J.D."/>
            <person name="Moffett H."/>
            <person name="Chen P.H."/>
            <person name="Novina C.D."/>
            <person name="Phillips G.N.Jr."/>
            <person name="Anand R."/>
            <person name="Wells G.B."/>
            <person name="Pinch M."/>
            <person name="Guth R."/>
            <person name="Unguez G.A."/>
            <person name="Albert J.S."/>
            <person name="Zakon H.H."/>
            <person name="Samanta M.P."/>
            <person name="Sussman M.R."/>
        </authorList>
    </citation>
    <scope>NUCLEOTIDE SEQUENCE [LARGE SCALE GENOMIC DNA]</scope>
</reference>
<organism evidence="5 6">
    <name type="scientific">Electrophorus electricus</name>
    <name type="common">Electric eel</name>
    <name type="synonym">Gymnotus electricus</name>
    <dbReference type="NCBI Taxonomy" id="8005"/>
    <lineage>
        <taxon>Eukaryota</taxon>
        <taxon>Metazoa</taxon>
        <taxon>Chordata</taxon>
        <taxon>Craniata</taxon>
        <taxon>Vertebrata</taxon>
        <taxon>Euteleostomi</taxon>
        <taxon>Actinopterygii</taxon>
        <taxon>Neopterygii</taxon>
        <taxon>Teleostei</taxon>
        <taxon>Ostariophysi</taxon>
        <taxon>Gymnotiformes</taxon>
        <taxon>Gymnotoidei</taxon>
        <taxon>Gymnotidae</taxon>
        <taxon>Electrophorus</taxon>
    </lineage>
</organism>
<evidence type="ECO:0000256" key="3">
    <source>
        <dbReference type="SAM" id="MobiDB-lite"/>
    </source>
</evidence>
<dbReference type="AlphaFoldDB" id="A0A4W4F6Y3"/>
<dbReference type="Proteomes" id="UP000314983">
    <property type="component" value="Chromosome 13"/>
</dbReference>
<sequence>MCSLCLKTKTGLALLYDENTNNTYDIRLKLTKEMLTIQKQDVVCIGGGAHHVNVTDQTGLLFIGDAVLQVSAVHLLRTAGDEVTITVRYLREAPAFLKLPLGSPGPASDQSSRASSPLFDSGLHLNGNSSNTAPSSPSSPSANEPKYEKRWLDAVCLPLSMARVSRHKAGSDKLRSNSFEVFALDGVCTNVLQFCTEAESTDWLQAIATNINDLTQESCKCFSAQIIHMGWVCKHLHGSDASQIQSHKFLALKGSSLYILRGPPVSLDASDWAQPEATFNLCEVLFKVHKLWIAEDCWVQAKLYVGLQQDCELRDGEPFCFSVLVGHGQSHCFSVVLGAELALWDRAFQKAVFMEVQRAGVSKTFDNNSHLSKVIWRYKFSQLKGSSDDGKTRVKLLFQNSENKQIEMKELEFANLTAVLHCIHSFIAAKVASVDPLFVNNQSITRKYMFNS</sequence>
<name>A0A4W4F6Y3_ELEEL</name>
<keyword evidence="6" id="KW-1185">Reference proteome</keyword>
<evidence type="ECO:0000256" key="1">
    <source>
        <dbReference type="ARBA" id="ARBA00004496"/>
    </source>
</evidence>
<dbReference type="GO" id="GO:0016010">
    <property type="term" value="C:dystrophin-associated glycoprotein complex"/>
    <property type="evidence" value="ECO:0007669"/>
    <property type="project" value="TreeGrafter"/>
</dbReference>
<dbReference type="GeneTree" id="ENSGT00950000182863"/>
<reference evidence="6" key="2">
    <citation type="journal article" date="2017" name="Sci. Adv.">
        <title>A tail of two voltages: Proteomic comparison of the three electric organs of the electric eel.</title>
        <authorList>
            <person name="Traeger L.L."/>
            <person name="Sabat G."/>
            <person name="Barrett-Wilt G.A."/>
            <person name="Wells G.B."/>
            <person name="Sussman M.R."/>
        </authorList>
    </citation>
    <scope>NUCLEOTIDE SEQUENCE [LARGE SCALE GENOMIC DNA]</scope>
</reference>
<dbReference type="Ensembl" id="ENSEEET00000019662.2">
    <property type="protein sequence ID" value="ENSEEEP00000019448.2"/>
    <property type="gene ID" value="ENSEEEG00000009531.2"/>
</dbReference>
<dbReference type="InterPro" id="IPR015482">
    <property type="entry name" value="Syntrophin"/>
</dbReference>
<dbReference type="PANTHER" id="PTHR10554">
    <property type="entry name" value="SYNTROPHIN"/>
    <property type="match status" value="1"/>
</dbReference>
<reference evidence="5" key="5">
    <citation type="submission" date="2025-09" db="UniProtKB">
        <authorList>
            <consortium name="Ensembl"/>
        </authorList>
    </citation>
    <scope>IDENTIFICATION</scope>
</reference>
<dbReference type="GO" id="GO:0005198">
    <property type="term" value="F:structural molecule activity"/>
    <property type="evidence" value="ECO:0007669"/>
    <property type="project" value="InterPro"/>
</dbReference>
<proteinExistence type="predicted"/>
<comment type="subcellular location">
    <subcellularLocation>
        <location evidence="1">Cytoplasm</location>
    </subcellularLocation>
</comment>
<feature type="region of interest" description="Disordered" evidence="3">
    <location>
        <begin position="125"/>
        <end position="145"/>
    </location>
</feature>
<dbReference type="InterPro" id="IPR055108">
    <property type="entry name" value="Syntrophin_4th"/>
</dbReference>
<feature type="compositionally biased region" description="Low complexity" evidence="3">
    <location>
        <begin position="128"/>
        <end position="143"/>
    </location>
</feature>
<dbReference type="Gene3D" id="2.30.29.30">
    <property type="entry name" value="Pleckstrin-homology domain (PH domain)/Phosphotyrosine-binding domain (PTB)"/>
    <property type="match status" value="1"/>
</dbReference>
<dbReference type="Pfam" id="PF23012">
    <property type="entry name" value="Syntrophin_4th"/>
    <property type="match status" value="1"/>
</dbReference>
<dbReference type="SUPFAM" id="SSF50729">
    <property type="entry name" value="PH domain-like"/>
    <property type="match status" value="1"/>
</dbReference>
<evidence type="ECO:0000256" key="2">
    <source>
        <dbReference type="ARBA" id="ARBA00022490"/>
    </source>
</evidence>
<keyword evidence="2" id="KW-0963">Cytoplasm</keyword>
<reference evidence="5" key="3">
    <citation type="submission" date="2020-05" db="EMBL/GenBank/DDBJ databases">
        <title>Electrophorus electricus (electric eel) genome, fEleEle1, primary haplotype.</title>
        <authorList>
            <person name="Myers G."/>
            <person name="Meyer A."/>
            <person name="Fedrigo O."/>
            <person name="Formenti G."/>
            <person name="Rhie A."/>
            <person name="Tracey A."/>
            <person name="Sims Y."/>
            <person name="Jarvis E.D."/>
        </authorList>
    </citation>
    <scope>NUCLEOTIDE SEQUENCE [LARGE SCALE GENOMIC DNA]</scope>
</reference>
<dbReference type="GO" id="GO:0005737">
    <property type="term" value="C:cytoplasm"/>
    <property type="evidence" value="ECO:0007669"/>
    <property type="project" value="UniProtKB-SubCell"/>
</dbReference>
<dbReference type="OMA" id="LNNNQPW"/>
<evidence type="ECO:0000313" key="6">
    <source>
        <dbReference type="Proteomes" id="UP000314983"/>
    </source>
</evidence>
<accession>A0A4W4F6Y3</accession>
<dbReference type="InterPro" id="IPR011993">
    <property type="entry name" value="PH-like_dom_sf"/>
</dbReference>
<feature type="domain" description="Syntrophin C-terminal PH" evidence="4">
    <location>
        <begin position="367"/>
        <end position="433"/>
    </location>
</feature>
<evidence type="ECO:0000259" key="4">
    <source>
        <dbReference type="Pfam" id="PF23012"/>
    </source>
</evidence>
<evidence type="ECO:0000313" key="5">
    <source>
        <dbReference type="Ensembl" id="ENSEEEP00000019448.2"/>
    </source>
</evidence>